<organism evidence="4 5">
    <name type="scientific">Streptacidiphilus monticola</name>
    <dbReference type="NCBI Taxonomy" id="2161674"/>
    <lineage>
        <taxon>Bacteria</taxon>
        <taxon>Bacillati</taxon>
        <taxon>Actinomycetota</taxon>
        <taxon>Actinomycetes</taxon>
        <taxon>Kitasatosporales</taxon>
        <taxon>Streptomycetaceae</taxon>
        <taxon>Streptacidiphilus</taxon>
    </lineage>
</organism>
<dbReference type="PROSITE" id="PS50801">
    <property type="entry name" value="STAS"/>
    <property type="match status" value="1"/>
</dbReference>
<evidence type="ECO:0000313" key="4">
    <source>
        <dbReference type="EMBL" id="MFC5910009.1"/>
    </source>
</evidence>
<reference evidence="5" key="1">
    <citation type="journal article" date="2019" name="Int. J. Syst. Evol. Microbiol.">
        <title>The Global Catalogue of Microorganisms (GCM) 10K type strain sequencing project: providing services to taxonomists for standard genome sequencing and annotation.</title>
        <authorList>
            <consortium name="The Broad Institute Genomics Platform"/>
            <consortium name="The Broad Institute Genome Sequencing Center for Infectious Disease"/>
            <person name="Wu L."/>
            <person name="Ma J."/>
        </authorList>
    </citation>
    <scope>NUCLEOTIDE SEQUENCE [LARGE SCALE GENOMIC DNA]</scope>
    <source>
        <strain evidence="5">JCM 4816</strain>
    </source>
</reference>
<keyword evidence="5" id="KW-1185">Reference proteome</keyword>
<evidence type="ECO:0000313" key="5">
    <source>
        <dbReference type="Proteomes" id="UP001596174"/>
    </source>
</evidence>
<dbReference type="Pfam" id="PF01740">
    <property type="entry name" value="STAS"/>
    <property type="match status" value="1"/>
</dbReference>
<dbReference type="PANTHER" id="PTHR33495:SF2">
    <property type="entry name" value="ANTI-SIGMA FACTOR ANTAGONIST TM_1081-RELATED"/>
    <property type="match status" value="1"/>
</dbReference>
<evidence type="ECO:0000256" key="2">
    <source>
        <dbReference type="RuleBase" id="RU003749"/>
    </source>
</evidence>
<sequence>MGQAETEPQHLDVWIEPDAATAGTEVLAVAGELDRDGLGAVREKIEEAWARRPQRLVFDLERLRFCDSSGLNLLLRVRSRAEQENVRLLLAAPGVAVRRLLELTGAETVFELYPTVADAVGAPADSGGPR</sequence>
<dbReference type="SUPFAM" id="SSF52091">
    <property type="entry name" value="SpoIIaa-like"/>
    <property type="match status" value="1"/>
</dbReference>
<dbReference type="InterPro" id="IPR003658">
    <property type="entry name" value="Anti-sigma_ant"/>
</dbReference>
<dbReference type="EMBL" id="JBHSQJ010000099">
    <property type="protein sequence ID" value="MFC5910009.1"/>
    <property type="molecule type" value="Genomic_DNA"/>
</dbReference>
<dbReference type="RefSeq" id="WP_380586412.1">
    <property type="nucleotide sequence ID" value="NZ_JBHSQJ010000099.1"/>
</dbReference>
<dbReference type="CDD" id="cd07043">
    <property type="entry name" value="STAS_anti-anti-sigma_factors"/>
    <property type="match status" value="1"/>
</dbReference>
<dbReference type="NCBIfam" id="TIGR00377">
    <property type="entry name" value="ant_ant_sig"/>
    <property type="match status" value="1"/>
</dbReference>
<feature type="domain" description="STAS" evidence="3">
    <location>
        <begin position="23"/>
        <end position="123"/>
    </location>
</feature>
<proteinExistence type="inferred from homology"/>
<evidence type="ECO:0000256" key="1">
    <source>
        <dbReference type="ARBA" id="ARBA00009013"/>
    </source>
</evidence>
<evidence type="ECO:0000259" key="3">
    <source>
        <dbReference type="PROSITE" id="PS50801"/>
    </source>
</evidence>
<dbReference type="Gene3D" id="3.30.750.24">
    <property type="entry name" value="STAS domain"/>
    <property type="match status" value="1"/>
</dbReference>
<comment type="caution">
    <text evidence="4">The sequence shown here is derived from an EMBL/GenBank/DDBJ whole genome shotgun (WGS) entry which is preliminary data.</text>
</comment>
<gene>
    <name evidence="4" type="ORF">ACFP3V_22670</name>
</gene>
<dbReference type="InterPro" id="IPR036513">
    <property type="entry name" value="STAS_dom_sf"/>
</dbReference>
<dbReference type="PANTHER" id="PTHR33495">
    <property type="entry name" value="ANTI-SIGMA FACTOR ANTAGONIST TM_1081-RELATED-RELATED"/>
    <property type="match status" value="1"/>
</dbReference>
<name>A0ABW1G8N0_9ACTN</name>
<dbReference type="InterPro" id="IPR002645">
    <property type="entry name" value="STAS_dom"/>
</dbReference>
<dbReference type="Proteomes" id="UP001596174">
    <property type="component" value="Unassembled WGS sequence"/>
</dbReference>
<protein>
    <recommendedName>
        <fullName evidence="2">Anti-sigma factor antagonist</fullName>
    </recommendedName>
</protein>
<accession>A0ABW1G8N0</accession>
<comment type="similarity">
    <text evidence="1 2">Belongs to the anti-sigma-factor antagonist family.</text>
</comment>